<evidence type="ECO:0000313" key="2">
    <source>
        <dbReference type="EMBL" id="KAK0063903.1"/>
    </source>
</evidence>
<evidence type="ECO:0000313" key="3">
    <source>
        <dbReference type="Proteomes" id="UP001233172"/>
    </source>
</evidence>
<evidence type="ECO:0000256" key="1">
    <source>
        <dbReference type="SAM" id="MobiDB-lite"/>
    </source>
</evidence>
<comment type="caution">
    <text evidence="2">The sequence shown here is derived from an EMBL/GenBank/DDBJ whole genome shotgun (WGS) entry which is preliminary data.</text>
</comment>
<reference evidence="2" key="2">
    <citation type="submission" date="2023-04" db="EMBL/GenBank/DDBJ databases">
        <authorList>
            <person name="Bu L."/>
            <person name="Lu L."/>
            <person name="Laidemitt M.R."/>
            <person name="Zhang S.M."/>
            <person name="Mutuku M."/>
            <person name="Mkoji G."/>
            <person name="Steinauer M."/>
            <person name="Loker E.S."/>
        </authorList>
    </citation>
    <scope>NUCLEOTIDE SEQUENCE</scope>
    <source>
        <strain evidence="2">KasaAsao</strain>
        <tissue evidence="2">Whole Snail</tissue>
    </source>
</reference>
<dbReference type="AlphaFoldDB" id="A0AAD8FHC0"/>
<gene>
    <name evidence="2" type="ORF">Bpfe_006588</name>
</gene>
<feature type="compositionally biased region" description="Basic residues" evidence="1">
    <location>
        <begin position="77"/>
        <end position="88"/>
    </location>
</feature>
<dbReference type="Proteomes" id="UP001233172">
    <property type="component" value="Unassembled WGS sequence"/>
</dbReference>
<reference evidence="2" key="1">
    <citation type="journal article" date="2023" name="PLoS Negl. Trop. Dis.">
        <title>A genome sequence for Biomphalaria pfeifferi, the major vector snail for the human-infecting parasite Schistosoma mansoni.</title>
        <authorList>
            <person name="Bu L."/>
            <person name="Lu L."/>
            <person name="Laidemitt M.R."/>
            <person name="Zhang S.M."/>
            <person name="Mutuku M."/>
            <person name="Mkoji G."/>
            <person name="Steinauer M."/>
            <person name="Loker E.S."/>
        </authorList>
    </citation>
    <scope>NUCLEOTIDE SEQUENCE</scope>
    <source>
        <strain evidence="2">KasaAsao</strain>
    </source>
</reference>
<name>A0AAD8FHC0_BIOPF</name>
<feature type="region of interest" description="Disordered" evidence="1">
    <location>
        <begin position="68"/>
        <end position="88"/>
    </location>
</feature>
<dbReference type="EMBL" id="JASAOG010000019">
    <property type="protein sequence ID" value="KAK0063903.1"/>
    <property type="molecule type" value="Genomic_DNA"/>
</dbReference>
<accession>A0AAD8FHC0</accession>
<sequence length="88" mass="10047">MANLWDGGRLTHLVQVQTDHGGQFYEIISSLESRRPVRLGIPSVETRKGKQGRILASKRQFMGHFLNVEQTDGSGLQRKKNRQTSKER</sequence>
<organism evidence="2 3">
    <name type="scientific">Biomphalaria pfeifferi</name>
    <name type="common">Bloodfluke planorb</name>
    <name type="synonym">Freshwater snail</name>
    <dbReference type="NCBI Taxonomy" id="112525"/>
    <lineage>
        <taxon>Eukaryota</taxon>
        <taxon>Metazoa</taxon>
        <taxon>Spiralia</taxon>
        <taxon>Lophotrochozoa</taxon>
        <taxon>Mollusca</taxon>
        <taxon>Gastropoda</taxon>
        <taxon>Heterobranchia</taxon>
        <taxon>Euthyneura</taxon>
        <taxon>Panpulmonata</taxon>
        <taxon>Hygrophila</taxon>
        <taxon>Lymnaeoidea</taxon>
        <taxon>Planorbidae</taxon>
        <taxon>Biomphalaria</taxon>
    </lineage>
</organism>
<proteinExistence type="predicted"/>
<keyword evidence="3" id="KW-1185">Reference proteome</keyword>
<protein>
    <submittedName>
        <fullName evidence="2">Uncharacterized protein</fullName>
    </submittedName>
</protein>